<proteinExistence type="predicted"/>
<keyword evidence="2" id="KW-1185">Reference proteome</keyword>
<dbReference type="Proteomes" id="UP001515683">
    <property type="component" value="Unassembled WGS sequence"/>
</dbReference>
<sequence length="116" mass="13013">MSANNNSWKCSACKTGCGAATNSFSSLLCIYAYLTRVPGSYKKMWLKEHSPHHRELISMNGEVIAIWRSPQNVWRKRTGNDDVEDMVVSGYETGETLILKEGEDKDDAFNLALIIP</sequence>
<dbReference type="RefSeq" id="WP_167017673.1">
    <property type="nucleotide sequence ID" value="NZ_VWXF01000011.1"/>
</dbReference>
<protein>
    <submittedName>
        <fullName evidence="1">Uncharacterized protein</fullName>
    </submittedName>
</protein>
<evidence type="ECO:0000313" key="2">
    <source>
        <dbReference type="Proteomes" id="UP001515683"/>
    </source>
</evidence>
<accession>A0ABX0RF42</accession>
<gene>
    <name evidence="1" type="ORF">F3J40_20495</name>
</gene>
<comment type="caution">
    <text evidence="1">The sequence shown here is derived from an EMBL/GenBank/DDBJ whole genome shotgun (WGS) entry which is preliminary data.</text>
</comment>
<reference evidence="1 2" key="1">
    <citation type="journal article" date="2019" name="bioRxiv">
        <title>Bacteria contribute to plant secondary compound degradation in a generalist herbivore system.</title>
        <authorList>
            <person name="Francoeur C.B."/>
            <person name="Khadempour L."/>
            <person name="Moreira-Soto R.D."/>
            <person name="Gotting K."/>
            <person name="Book A.J."/>
            <person name="Pinto-Tomas A.A."/>
            <person name="Keefover-Ring K."/>
            <person name="Currie C.R."/>
        </authorList>
    </citation>
    <scope>NUCLEOTIDE SEQUENCE [LARGE SCALE GENOMIC DNA]</scope>
    <source>
        <strain evidence="1">Acro-835</strain>
    </source>
</reference>
<evidence type="ECO:0000313" key="1">
    <source>
        <dbReference type="EMBL" id="NIF23963.1"/>
    </source>
</evidence>
<name>A0ABX0RF42_9GAMM</name>
<organism evidence="1 2">
    <name type="scientific">Candidatus Pantoea multigeneris</name>
    <dbReference type="NCBI Taxonomy" id="2608357"/>
    <lineage>
        <taxon>Bacteria</taxon>
        <taxon>Pseudomonadati</taxon>
        <taxon>Pseudomonadota</taxon>
        <taxon>Gammaproteobacteria</taxon>
        <taxon>Enterobacterales</taxon>
        <taxon>Erwiniaceae</taxon>
        <taxon>Pantoea</taxon>
    </lineage>
</organism>
<dbReference type="EMBL" id="VWXF01000011">
    <property type="protein sequence ID" value="NIF23963.1"/>
    <property type="molecule type" value="Genomic_DNA"/>
</dbReference>